<dbReference type="GO" id="GO:0000160">
    <property type="term" value="P:phosphorelay signal transduction system"/>
    <property type="evidence" value="ECO:0007669"/>
    <property type="project" value="InterPro"/>
</dbReference>
<dbReference type="InterPro" id="IPR058245">
    <property type="entry name" value="NreC/VraR/RcsB-like_REC"/>
</dbReference>
<evidence type="ECO:0000256" key="2">
    <source>
        <dbReference type="ARBA" id="ARBA00023015"/>
    </source>
</evidence>
<dbReference type="InterPro" id="IPR036388">
    <property type="entry name" value="WH-like_DNA-bd_sf"/>
</dbReference>
<evidence type="ECO:0000313" key="7">
    <source>
        <dbReference type="EMBL" id="VAV88031.1"/>
    </source>
</evidence>
<keyword evidence="1" id="KW-0597">Phosphoprotein</keyword>
<dbReference type="Gene3D" id="1.10.10.10">
    <property type="entry name" value="Winged helix-like DNA-binding domain superfamily/Winged helix DNA-binding domain"/>
    <property type="match status" value="1"/>
</dbReference>
<sequence>MDIIHSQNPLRIVLGDDHAIVRAGLRGVLERDGRFTVLADAQDGLKTIAATKQHRPDILIVDIAMPVITGLEVVEEICRWCPDTKIVLMTGLQNPTIMKCAMASGAHGLLLKGDEIDRWPQLLCDIANGEMRVSRSVKAVLDEPSIHDSLTRRERQIFIGLIQGSSNGTLAARLGISINTVNNHRTSLMQKLDVHSLAELMTLAARDGLLEIVDHTRTRDNGSTVDDLE</sequence>
<dbReference type="PANTHER" id="PTHR43214">
    <property type="entry name" value="TWO-COMPONENT RESPONSE REGULATOR"/>
    <property type="match status" value="1"/>
</dbReference>
<evidence type="ECO:0000256" key="1">
    <source>
        <dbReference type="ARBA" id="ARBA00022553"/>
    </source>
</evidence>
<dbReference type="GO" id="GO:0006355">
    <property type="term" value="P:regulation of DNA-templated transcription"/>
    <property type="evidence" value="ECO:0007669"/>
    <property type="project" value="InterPro"/>
</dbReference>
<dbReference type="Gene3D" id="3.40.50.2300">
    <property type="match status" value="1"/>
</dbReference>
<evidence type="ECO:0000259" key="6">
    <source>
        <dbReference type="PROSITE" id="PS50110"/>
    </source>
</evidence>
<proteinExistence type="predicted"/>
<evidence type="ECO:0008006" key="8">
    <source>
        <dbReference type="Google" id="ProtNLM"/>
    </source>
</evidence>
<dbReference type="InterPro" id="IPR016032">
    <property type="entry name" value="Sig_transdc_resp-reg_C-effctor"/>
</dbReference>
<keyword evidence="4" id="KW-0804">Transcription</keyword>
<evidence type="ECO:0000256" key="4">
    <source>
        <dbReference type="ARBA" id="ARBA00023163"/>
    </source>
</evidence>
<dbReference type="GO" id="GO:0003677">
    <property type="term" value="F:DNA binding"/>
    <property type="evidence" value="ECO:0007669"/>
    <property type="project" value="UniProtKB-KW"/>
</dbReference>
<dbReference type="SUPFAM" id="SSF46894">
    <property type="entry name" value="C-terminal effector domain of the bipartite response regulators"/>
    <property type="match status" value="1"/>
</dbReference>
<keyword evidence="2" id="KW-0805">Transcription regulation</keyword>
<gene>
    <name evidence="7" type="ORF">MNBD_ALPHA04-1719</name>
</gene>
<organism evidence="7">
    <name type="scientific">hydrothermal vent metagenome</name>
    <dbReference type="NCBI Taxonomy" id="652676"/>
    <lineage>
        <taxon>unclassified sequences</taxon>
        <taxon>metagenomes</taxon>
        <taxon>ecological metagenomes</taxon>
    </lineage>
</organism>
<dbReference type="InterPro" id="IPR001789">
    <property type="entry name" value="Sig_transdc_resp-reg_receiver"/>
</dbReference>
<name>A0A3B0R7D9_9ZZZZ</name>
<dbReference type="InterPro" id="IPR039420">
    <property type="entry name" value="WalR-like"/>
</dbReference>
<dbReference type="EMBL" id="UOEF01000031">
    <property type="protein sequence ID" value="VAV88031.1"/>
    <property type="molecule type" value="Genomic_DNA"/>
</dbReference>
<dbReference type="InterPro" id="IPR000792">
    <property type="entry name" value="Tscrpt_reg_LuxR_C"/>
</dbReference>
<dbReference type="SUPFAM" id="SSF52172">
    <property type="entry name" value="CheY-like"/>
    <property type="match status" value="1"/>
</dbReference>
<dbReference type="AlphaFoldDB" id="A0A3B0R7D9"/>
<protein>
    <recommendedName>
        <fullName evidence="8">Two-component transcriptional response regulator, LuxR family</fullName>
    </recommendedName>
</protein>
<dbReference type="PROSITE" id="PS50043">
    <property type="entry name" value="HTH_LUXR_2"/>
    <property type="match status" value="1"/>
</dbReference>
<dbReference type="CDD" id="cd06170">
    <property type="entry name" value="LuxR_C_like"/>
    <property type="match status" value="1"/>
</dbReference>
<dbReference type="SMART" id="SM00421">
    <property type="entry name" value="HTH_LUXR"/>
    <property type="match status" value="1"/>
</dbReference>
<dbReference type="Pfam" id="PF00072">
    <property type="entry name" value="Response_reg"/>
    <property type="match status" value="1"/>
</dbReference>
<feature type="domain" description="Response regulatory" evidence="6">
    <location>
        <begin position="11"/>
        <end position="127"/>
    </location>
</feature>
<reference evidence="7" key="1">
    <citation type="submission" date="2018-06" db="EMBL/GenBank/DDBJ databases">
        <authorList>
            <person name="Zhirakovskaya E."/>
        </authorList>
    </citation>
    <scope>NUCLEOTIDE SEQUENCE</scope>
</reference>
<accession>A0A3B0R7D9</accession>
<evidence type="ECO:0000256" key="3">
    <source>
        <dbReference type="ARBA" id="ARBA00023125"/>
    </source>
</evidence>
<dbReference type="InterPro" id="IPR011006">
    <property type="entry name" value="CheY-like_superfamily"/>
</dbReference>
<dbReference type="CDD" id="cd17535">
    <property type="entry name" value="REC_NarL-like"/>
    <property type="match status" value="1"/>
</dbReference>
<dbReference type="Pfam" id="PF00196">
    <property type="entry name" value="GerE"/>
    <property type="match status" value="1"/>
</dbReference>
<feature type="domain" description="HTH luxR-type" evidence="5">
    <location>
        <begin position="143"/>
        <end position="208"/>
    </location>
</feature>
<dbReference type="SMART" id="SM00448">
    <property type="entry name" value="REC"/>
    <property type="match status" value="1"/>
</dbReference>
<dbReference type="PANTHER" id="PTHR43214:SF41">
    <property type="entry name" value="NITRATE_NITRITE RESPONSE REGULATOR PROTEIN NARP"/>
    <property type="match status" value="1"/>
</dbReference>
<evidence type="ECO:0000259" key="5">
    <source>
        <dbReference type="PROSITE" id="PS50043"/>
    </source>
</evidence>
<keyword evidence="3" id="KW-0238">DNA-binding</keyword>
<dbReference type="PRINTS" id="PR00038">
    <property type="entry name" value="HTHLUXR"/>
</dbReference>
<dbReference type="PROSITE" id="PS50110">
    <property type="entry name" value="RESPONSE_REGULATORY"/>
    <property type="match status" value="1"/>
</dbReference>